<gene>
    <name evidence="3" type="ORF">EN45_025680</name>
</gene>
<dbReference type="EMBL" id="CM002798">
    <property type="protein sequence ID" value="KZN92414.1"/>
    <property type="molecule type" value="Genomic_DNA"/>
</dbReference>
<evidence type="ECO:0000256" key="2">
    <source>
        <dbReference type="SAM" id="MobiDB-lite"/>
    </source>
</evidence>
<evidence type="ECO:0000313" key="3">
    <source>
        <dbReference type="EMBL" id="KZN92414.1"/>
    </source>
</evidence>
<evidence type="ECO:0000256" key="1">
    <source>
        <dbReference type="SAM" id="Coils"/>
    </source>
</evidence>
<feature type="compositionally biased region" description="Basic residues" evidence="2">
    <location>
        <begin position="515"/>
        <end position="524"/>
    </location>
</feature>
<name>A0A167X4Q6_PENCH</name>
<feature type="region of interest" description="Disordered" evidence="2">
    <location>
        <begin position="1"/>
        <end position="21"/>
    </location>
</feature>
<protein>
    <submittedName>
        <fullName evidence="3">Uncharacterized protein</fullName>
    </submittedName>
</protein>
<accession>A0A167X4Q6</accession>
<proteinExistence type="predicted"/>
<dbReference type="AlphaFoldDB" id="A0A167X4Q6"/>
<dbReference type="Proteomes" id="UP000076449">
    <property type="component" value="Chromosome I"/>
</dbReference>
<organism evidence="3">
    <name type="scientific">Penicillium chrysogenum</name>
    <name type="common">Penicillium notatum</name>
    <dbReference type="NCBI Taxonomy" id="5076"/>
    <lineage>
        <taxon>Eukaryota</taxon>
        <taxon>Fungi</taxon>
        <taxon>Dikarya</taxon>
        <taxon>Ascomycota</taxon>
        <taxon>Pezizomycotina</taxon>
        <taxon>Eurotiomycetes</taxon>
        <taxon>Eurotiomycetidae</taxon>
        <taxon>Eurotiales</taxon>
        <taxon>Aspergillaceae</taxon>
        <taxon>Penicillium</taxon>
        <taxon>Penicillium chrysogenum species complex</taxon>
    </lineage>
</organism>
<dbReference type="Gene3D" id="1.10.287.1490">
    <property type="match status" value="1"/>
</dbReference>
<sequence length="544" mass="61473">MSPSTQSPSNASQCVAPSSVDSDGLKKFLKLVSMLASSPESQTMSAILGEIAYQREQVHARDKELKKAQDQVLDLEERKRVTIEEMFAANEGEKAKQKDALDRVESLRASVNQKDKRLAEYSKEVQGLRQQVDSIKSSYSLELDKVSQSAKDISTLQQNLEEKDKTIDRMKAAGSSLKSMFSSAQKKIEELEAEKACLDQALQASQGQLQTLQSFTVQQLELDENSIMASFSDLWVFASSEVFAILREDLDEEVLKVCLCLNPNPLYNHIHSSFDQKDKSIWDKLRKENTKIAENNIPLVPSNSLEAKGMRLAMTMAFLSRELCKYIFQPNYLFPDDSEIRGVLSHLAENNTEKESFCRRVLLSIDHSAEEKIRQTRIQTVIRNVSSYLWALLSQTQHDSIRISIEKIVQKAAGFWLPIQRAQQRYETEFELADFEIADCEPFHFPGDSALPDRQDQGARDMNVLTVFPCITLVKDGDRDPLTHLIQLRSSQKLFVAAEHEASQMTTSFVVPRRSSTRSRRKSIAHNTDRPNGASFLGGKSPQP</sequence>
<feature type="region of interest" description="Disordered" evidence="2">
    <location>
        <begin position="507"/>
        <end position="544"/>
    </location>
</feature>
<feature type="coiled-coil region" evidence="1">
    <location>
        <begin position="58"/>
        <end position="208"/>
    </location>
</feature>
<reference evidence="3" key="1">
    <citation type="journal article" date="2014" name="Genome Announc.">
        <title>Complete sequencing and chromosome-scale genome assembly of the industrial progenitor strain P2niaD18 from the penicillin producer Penicillium chrysogenum.</title>
        <authorList>
            <person name="Specht T."/>
            <person name="Dahlmann T.A."/>
            <person name="Zadra I."/>
            <person name="Kurnsteiner H."/>
            <person name="Kuck U."/>
        </authorList>
    </citation>
    <scope>NUCLEOTIDE SEQUENCE [LARGE SCALE GENOMIC DNA]</scope>
    <source>
        <strain evidence="3">P2niaD18</strain>
    </source>
</reference>
<keyword evidence="1" id="KW-0175">Coiled coil</keyword>
<dbReference type="PhylomeDB" id="A0A167X4Q6"/>